<feature type="compositionally biased region" description="Polar residues" evidence="1">
    <location>
        <begin position="48"/>
        <end position="61"/>
    </location>
</feature>
<dbReference type="Proteomes" id="UP001497623">
    <property type="component" value="Unassembled WGS sequence"/>
</dbReference>
<dbReference type="EMBL" id="CAXKWB010011841">
    <property type="protein sequence ID" value="CAL4102448.1"/>
    <property type="molecule type" value="Genomic_DNA"/>
</dbReference>
<evidence type="ECO:0000256" key="1">
    <source>
        <dbReference type="SAM" id="MobiDB-lite"/>
    </source>
</evidence>
<organism evidence="2 3">
    <name type="scientific">Meganyctiphanes norvegica</name>
    <name type="common">Northern krill</name>
    <name type="synonym">Thysanopoda norvegica</name>
    <dbReference type="NCBI Taxonomy" id="48144"/>
    <lineage>
        <taxon>Eukaryota</taxon>
        <taxon>Metazoa</taxon>
        <taxon>Ecdysozoa</taxon>
        <taxon>Arthropoda</taxon>
        <taxon>Crustacea</taxon>
        <taxon>Multicrustacea</taxon>
        <taxon>Malacostraca</taxon>
        <taxon>Eumalacostraca</taxon>
        <taxon>Eucarida</taxon>
        <taxon>Euphausiacea</taxon>
        <taxon>Euphausiidae</taxon>
        <taxon>Meganyctiphanes</taxon>
    </lineage>
</organism>
<evidence type="ECO:0000313" key="2">
    <source>
        <dbReference type="EMBL" id="CAL4102448.1"/>
    </source>
</evidence>
<name>A0AAV2QZF5_MEGNR</name>
<sequence length="112" mass="12744">MLERSWFMALSMMRPPPLLQRKPSESKALEQVNNIQSKPNDVGAPLNASETNEAKGTNDGTKTPEVPVRQRRREREPVTINNSMEGLPIVRQGNFFEDSIFENTQEDFNEAI</sequence>
<feature type="region of interest" description="Disordered" evidence="1">
    <location>
        <begin position="33"/>
        <end position="85"/>
    </location>
</feature>
<proteinExistence type="predicted"/>
<comment type="caution">
    <text evidence="2">The sequence shown here is derived from an EMBL/GenBank/DDBJ whole genome shotgun (WGS) entry which is preliminary data.</text>
</comment>
<reference evidence="2 3" key="1">
    <citation type="submission" date="2024-05" db="EMBL/GenBank/DDBJ databases">
        <authorList>
            <person name="Wallberg A."/>
        </authorList>
    </citation>
    <scope>NUCLEOTIDE SEQUENCE [LARGE SCALE GENOMIC DNA]</scope>
</reference>
<evidence type="ECO:0000313" key="3">
    <source>
        <dbReference type="Proteomes" id="UP001497623"/>
    </source>
</evidence>
<protein>
    <submittedName>
        <fullName evidence="2">Uncharacterized protein</fullName>
    </submittedName>
</protein>
<gene>
    <name evidence="2" type="ORF">MNOR_LOCUS17320</name>
</gene>
<dbReference type="AlphaFoldDB" id="A0AAV2QZF5"/>
<keyword evidence="3" id="KW-1185">Reference proteome</keyword>
<accession>A0AAV2QZF5</accession>